<dbReference type="EMBL" id="OY882869">
    <property type="protein sequence ID" value="CAK6435278.1"/>
    <property type="molecule type" value="Genomic_DNA"/>
</dbReference>
<evidence type="ECO:0000256" key="1">
    <source>
        <dbReference type="SAM" id="MobiDB-lite"/>
    </source>
</evidence>
<protein>
    <submittedName>
        <fullName evidence="2">Uncharacterized protein</fullName>
    </submittedName>
</protein>
<accession>A0ABN9ZCK9</accession>
<keyword evidence="3" id="KW-1185">Reference proteome</keyword>
<name>A0ABN9ZCK9_PIPNA</name>
<organism evidence="2 3">
    <name type="scientific">Pipistrellus nathusii</name>
    <name type="common">Nathusius' pipistrelle</name>
    <dbReference type="NCBI Taxonomy" id="59473"/>
    <lineage>
        <taxon>Eukaryota</taxon>
        <taxon>Metazoa</taxon>
        <taxon>Chordata</taxon>
        <taxon>Craniata</taxon>
        <taxon>Vertebrata</taxon>
        <taxon>Euteleostomi</taxon>
        <taxon>Mammalia</taxon>
        <taxon>Eutheria</taxon>
        <taxon>Laurasiatheria</taxon>
        <taxon>Chiroptera</taxon>
        <taxon>Yangochiroptera</taxon>
        <taxon>Vespertilionidae</taxon>
        <taxon>Pipistrellus</taxon>
    </lineage>
</organism>
<evidence type="ECO:0000313" key="2">
    <source>
        <dbReference type="EMBL" id="CAK6435278.1"/>
    </source>
</evidence>
<sequence length="110" mass="12079">MTFYYSLRTLPTCSAQGMCQVSGRRGESAFEESPDTWFWFCYPDIWDEVRGPVGRTCSGLVPPGDLQGSAGGCPEGPARESHRRHVPCHAALRISPGLRRPPSSLQLGQL</sequence>
<gene>
    <name evidence="2" type="ORF">MPIPNATIZW_LOCUS3584</name>
</gene>
<reference evidence="2" key="1">
    <citation type="submission" date="2023-12" db="EMBL/GenBank/DDBJ databases">
        <authorList>
            <person name="Brown T."/>
        </authorList>
    </citation>
    <scope>NUCLEOTIDE SEQUENCE</scope>
</reference>
<feature type="region of interest" description="Disordered" evidence="1">
    <location>
        <begin position="66"/>
        <end position="85"/>
    </location>
</feature>
<dbReference type="Proteomes" id="UP001314169">
    <property type="component" value="Chromosome 12"/>
</dbReference>
<proteinExistence type="predicted"/>
<evidence type="ECO:0000313" key="3">
    <source>
        <dbReference type="Proteomes" id="UP001314169"/>
    </source>
</evidence>